<gene>
    <name evidence="2" type="ORF">LSALG_LOCUS7306</name>
</gene>
<proteinExistence type="predicted"/>
<feature type="region of interest" description="Disordered" evidence="1">
    <location>
        <begin position="1"/>
        <end position="45"/>
    </location>
</feature>
<dbReference type="AlphaFoldDB" id="A0AA35V8B8"/>
<reference evidence="2" key="1">
    <citation type="submission" date="2023-04" db="EMBL/GenBank/DDBJ databases">
        <authorList>
            <person name="Vijverberg K."/>
            <person name="Xiong W."/>
            <person name="Schranz E."/>
        </authorList>
    </citation>
    <scope>NUCLEOTIDE SEQUENCE</scope>
</reference>
<sequence>MDSPLNSNIEVTRNPDGTVETSKVDTPINPSEQMKKSTPKKTKFIPPGVSTVESFHEEVHTSGITVNISNMDVNVTMGEGVLDTSPQEGPKTINDDETDYGGFVGSFASIEFDPNEEDVPDHMLMSGKQFKILNRKLNSLLQLQVYGGGKDSVSGIEVDVMLKAQEHCIQDKLDQIYKNNELRDKSKFESFNGALRALKDVAKERHVMYVQDVKTIRENVNLPNGFCHDNSYSHSLSHQLPSSPFYHPPFDKCS</sequence>
<accession>A0AA35V8B8</accession>
<evidence type="ECO:0000256" key="1">
    <source>
        <dbReference type="SAM" id="MobiDB-lite"/>
    </source>
</evidence>
<organism evidence="2 3">
    <name type="scientific">Lactuca saligna</name>
    <name type="common">Willowleaf lettuce</name>
    <dbReference type="NCBI Taxonomy" id="75948"/>
    <lineage>
        <taxon>Eukaryota</taxon>
        <taxon>Viridiplantae</taxon>
        <taxon>Streptophyta</taxon>
        <taxon>Embryophyta</taxon>
        <taxon>Tracheophyta</taxon>
        <taxon>Spermatophyta</taxon>
        <taxon>Magnoliopsida</taxon>
        <taxon>eudicotyledons</taxon>
        <taxon>Gunneridae</taxon>
        <taxon>Pentapetalae</taxon>
        <taxon>asterids</taxon>
        <taxon>campanulids</taxon>
        <taxon>Asterales</taxon>
        <taxon>Asteraceae</taxon>
        <taxon>Cichorioideae</taxon>
        <taxon>Cichorieae</taxon>
        <taxon>Lactucinae</taxon>
        <taxon>Lactuca</taxon>
    </lineage>
</organism>
<dbReference type="EMBL" id="OX465077">
    <property type="protein sequence ID" value="CAI9266780.1"/>
    <property type="molecule type" value="Genomic_DNA"/>
</dbReference>
<feature type="compositionally biased region" description="Polar residues" evidence="1">
    <location>
        <begin position="1"/>
        <end position="11"/>
    </location>
</feature>
<name>A0AA35V8B8_LACSI</name>
<protein>
    <submittedName>
        <fullName evidence="2">Uncharacterized protein</fullName>
    </submittedName>
</protein>
<keyword evidence="3" id="KW-1185">Reference proteome</keyword>
<evidence type="ECO:0000313" key="3">
    <source>
        <dbReference type="Proteomes" id="UP001177003"/>
    </source>
</evidence>
<evidence type="ECO:0000313" key="2">
    <source>
        <dbReference type="EMBL" id="CAI9266780.1"/>
    </source>
</evidence>
<dbReference type="Proteomes" id="UP001177003">
    <property type="component" value="Chromosome 1"/>
</dbReference>